<evidence type="ECO:0000313" key="2">
    <source>
        <dbReference type="EMBL" id="CAG6659934.1"/>
    </source>
</evidence>
<feature type="region of interest" description="Disordered" evidence="1">
    <location>
        <begin position="1"/>
        <end position="156"/>
    </location>
</feature>
<dbReference type="EMBL" id="HBUF01195553">
    <property type="protein sequence ID" value="CAG6659934.1"/>
    <property type="molecule type" value="Transcribed_RNA"/>
</dbReference>
<dbReference type="AlphaFoldDB" id="A0A8D8RYE1"/>
<feature type="compositionally biased region" description="Low complexity" evidence="1">
    <location>
        <begin position="49"/>
        <end position="58"/>
    </location>
</feature>
<name>A0A8D8RYE1_9HEMI</name>
<proteinExistence type="predicted"/>
<sequence>MYSSVCNGEKGRNKKTLSQTSGPADSQRILRARPSNRDERFWRPQYRYSSSSPSSSSDSEYHDASFLPEPEPADTTQDDDSNNDSSPHYNLAESNFLPNETINNSIQSVTSEASGTRRNRRRSTRSTTSQLSGLGSSQNSNPTMSTTSRSSGRMRWTKQMNTDLLSAYYMATKLETKKSSYMNEVTTIWNEKYPNTQMNNSRLNSQINSILRRNVFSRVEISKIKDQISRTLTLNTDDVDEIEENDVEENIQNEQPMNEQEINSIALEQNETQLDPNSETSTESGNNNEEIKKHFLDMKEKYAHVDPKDKPKIPKVPNNIKAKIAVGNVNIQRTLKMRM</sequence>
<evidence type="ECO:0000256" key="1">
    <source>
        <dbReference type="SAM" id="MobiDB-lite"/>
    </source>
</evidence>
<reference evidence="2" key="1">
    <citation type="submission" date="2021-05" db="EMBL/GenBank/DDBJ databases">
        <authorList>
            <person name="Alioto T."/>
            <person name="Alioto T."/>
            <person name="Gomez Garrido J."/>
        </authorList>
    </citation>
    <scope>NUCLEOTIDE SEQUENCE</scope>
</reference>
<feature type="compositionally biased region" description="Polar residues" evidence="1">
    <location>
        <begin position="92"/>
        <end position="113"/>
    </location>
</feature>
<feature type="compositionally biased region" description="Low complexity" evidence="1">
    <location>
        <begin position="125"/>
        <end position="154"/>
    </location>
</feature>
<protein>
    <submittedName>
        <fullName evidence="2">Uncharacterized protein</fullName>
    </submittedName>
</protein>
<accession>A0A8D8RYE1</accession>
<organism evidence="2">
    <name type="scientific">Cacopsylla melanoneura</name>
    <dbReference type="NCBI Taxonomy" id="428564"/>
    <lineage>
        <taxon>Eukaryota</taxon>
        <taxon>Metazoa</taxon>
        <taxon>Ecdysozoa</taxon>
        <taxon>Arthropoda</taxon>
        <taxon>Hexapoda</taxon>
        <taxon>Insecta</taxon>
        <taxon>Pterygota</taxon>
        <taxon>Neoptera</taxon>
        <taxon>Paraneoptera</taxon>
        <taxon>Hemiptera</taxon>
        <taxon>Sternorrhyncha</taxon>
        <taxon>Psylloidea</taxon>
        <taxon>Psyllidae</taxon>
        <taxon>Psyllinae</taxon>
        <taxon>Cacopsylla</taxon>
    </lineage>
</organism>